<dbReference type="Gene3D" id="1.10.357.40">
    <property type="entry name" value="YbiA-like"/>
    <property type="match status" value="1"/>
</dbReference>
<evidence type="ECO:0000313" key="3">
    <source>
        <dbReference type="Proteomes" id="UP000254968"/>
    </source>
</evidence>
<dbReference type="RefSeq" id="WP_115304226.1">
    <property type="nucleotide sequence ID" value="NZ_CAAAHO010000009.1"/>
</dbReference>
<sequence length="473" mass="52819">MQPYLLRNNVKIAPFKTTEIEPYGAFANTTAPGKYPIRQTINIDGKSTTINWPSSEHAFHAQKILHLKEKLGATHPAQQTLTKMLYEIAATNKEYLPRENYDPLVNKYIPELNQKGLSLTDKKSFDALCDADYHAQYNPQGGRETSNFMRKVVQLKLEQHPNLRATAMACAREGIMPVEVSRFDVNWASGPNGKGENLLGIIILEEGNKLLRQAGEQPAIPNPSQAYHQIKQNQDLSHDALVGVLKPQKNTWVIPSKFNSPQAPNTFNKWDKLNARAAQSNPDFILFKPEAAINQMLSKNEIEKALKKGTIPFMSDNQSILDRYLRSQNNGYKQDAADIVGQYSVKGVMGNINIPVNIQAVDNTRANISGHDSHAIAVKFNSQQEAQLFCEKLFKEHGIYSHTHGAGVMKTPQNGAVFLTKKDIEKISHLTHLSKQAGTGELAYQTLVNTFENSKLNKNEPDKSHHSNASFSP</sequence>
<proteinExistence type="predicted"/>
<organism evidence="2 3">
    <name type="scientific">Legionella beliardensis</name>
    <dbReference type="NCBI Taxonomy" id="91822"/>
    <lineage>
        <taxon>Bacteria</taxon>
        <taxon>Pseudomonadati</taxon>
        <taxon>Pseudomonadota</taxon>
        <taxon>Gammaproteobacteria</taxon>
        <taxon>Legionellales</taxon>
        <taxon>Legionellaceae</taxon>
        <taxon>Legionella</taxon>
    </lineage>
</organism>
<name>A0A378JP99_9GAMM</name>
<keyword evidence="3" id="KW-1185">Reference proteome</keyword>
<feature type="compositionally biased region" description="Basic and acidic residues" evidence="1">
    <location>
        <begin position="455"/>
        <end position="465"/>
    </location>
</feature>
<dbReference type="EMBL" id="UGNV01000003">
    <property type="protein sequence ID" value="STX55613.1"/>
    <property type="molecule type" value="Genomic_DNA"/>
</dbReference>
<protein>
    <submittedName>
        <fullName evidence="2">Swarming motility protein ybiA</fullName>
    </submittedName>
</protein>
<dbReference type="InterPro" id="IPR037238">
    <property type="entry name" value="YbiA-like_sf"/>
</dbReference>
<dbReference type="SUPFAM" id="SSF143990">
    <property type="entry name" value="YbiA-like"/>
    <property type="match status" value="1"/>
</dbReference>
<accession>A0A378JP99</accession>
<reference evidence="2 3" key="1">
    <citation type="submission" date="2018-06" db="EMBL/GenBank/DDBJ databases">
        <authorList>
            <consortium name="Pathogen Informatics"/>
            <person name="Doyle S."/>
        </authorList>
    </citation>
    <scope>NUCLEOTIDE SEQUENCE [LARGE SCALE GENOMIC DNA]</scope>
    <source>
        <strain evidence="2 3">NCTC13315</strain>
    </source>
</reference>
<feature type="region of interest" description="Disordered" evidence="1">
    <location>
        <begin position="454"/>
        <end position="473"/>
    </location>
</feature>
<evidence type="ECO:0000313" key="2">
    <source>
        <dbReference type="EMBL" id="STX55613.1"/>
    </source>
</evidence>
<evidence type="ECO:0000256" key="1">
    <source>
        <dbReference type="SAM" id="MobiDB-lite"/>
    </source>
</evidence>
<dbReference type="OrthoDB" id="5650400at2"/>
<dbReference type="Proteomes" id="UP000254968">
    <property type="component" value="Unassembled WGS sequence"/>
</dbReference>
<gene>
    <name evidence="2" type="primary">ybiA</name>
    <name evidence="2" type="ORF">NCTC13315_02984</name>
</gene>
<dbReference type="AlphaFoldDB" id="A0A378JP99"/>